<dbReference type="Gene3D" id="1.25.40.10">
    <property type="entry name" value="Tetratricopeptide repeat domain"/>
    <property type="match status" value="4"/>
</dbReference>
<dbReference type="InterPro" id="IPR002885">
    <property type="entry name" value="PPR_rpt"/>
</dbReference>
<name>A0A022QMJ3_ERYGU</name>
<dbReference type="EMBL" id="KI631311">
    <property type="protein sequence ID" value="EYU28824.1"/>
    <property type="molecule type" value="Genomic_DNA"/>
</dbReference>
<sequence>MRLFSLLHRKINRPTVSKPYSQFTISTSAQFHNTEFNSIQSISENPTFCLLNLCRSISSLQNTLLIVDGGTDDPLLKTKLVGMYGLFGYVNKARLLFDEIPHPDFGSCKACTKLRDLSEGRKLHCCILQICSPDSFVLTVLVDMHAKCGELNTARKMFERIPDRNVVCWTSMIVGYVQKKCAKEGLLLFNHMRDCLVEANAYTSGSIISACAKLGALHQGKWVHGNVIKNGIVMNPYLFTLILDMYVKCGAIKDARSILDEFHIIDLVSWTAMIVGYAQNGFAEEALLLFIDKKWQDVCPNSVTLASVLSACARSENLCMGSLVHDLGLKLGQDDANVMNALVDMFRQSIIDKDVVSLNSIISGYSQNGYSHKVLRLFNRMRSNRVPPDPVTIVALLSACASLGDFRIGSSFHAYSIKEGFSVSTSVYIGTSLLNLYATCGDAEYARAVFDDMAWSAMIGGYGRQGDSNECIELFDKMVKENMGPTDIIFTTILSACSHSGMINEGWRYFGRMCEYYDYTSSMRHYVCMVDLLARSGRLEESLEFIENMPIEPDCAVFGSFLHGCGVHSRFDLGDLAVRKMLELSPDDPGHYMLMSNLNACRGGWGQVGHFRDLMNSGV</sequence>
<evidence type="ECO:0000256" key="1">
    <source>
        <dbReference type="ARBA" id="ARBA00022737"/>
    </source>
</evidence>
<dbReference type="Pfam" id="PF20431">
    <property type="entry name" value="E_motif"/>
    <property type="match status" value="1"/>
</dbReference>
<dbReference type="InterPro" id="IPR011990">
    <property type="entry name" value="TPR-like_helical_dom_sf"/>
</dbReference>
<dbReference type="GO" id="GO:0009451">
    <property type="term" value="P:RNA modification"/>
    <property type="evidence" value="ECO:0000318"/>
    <property type="project" value="GO_Central"/>
</dbReference>
<dbReference type="NCBIfam" id="TIGR00756">
    <property type="entry name" value="PPR"/>
    <property type="match status" value="3"/>
</dbReference>
<dbReference type="eggNOG" id="KOG4197">
    <property type="taxonomic scope" value="Eukaryota"/>
</dbReference>
<reference evidence="3 4" key="1">
    <citation type="journal article" date="2013" name="Proc. Natl. Acad. Sci. U.S.A.">
        <title>Fine-scale variation in meiotic recombination in Mimulus inferred from population shotgun sequencing.</title>
        <authorList>
            <person name="Hellsten U."/>
            <person name="Wright K.M."/>
            <person name="Jenkins J."/>
            <person name="Shu S."/>
            <person name="Yuan Y."/>
            <person name="Wessler S.R."/>
            <person name="Schmutz J."/>
            <person name="Willis J.H."/>
            <person name="Rokhsar D.S."/>
        </authorList>
    </citation>
    <scope>NUCLEOTIDE SEQUENCE [LARGE SCALE GENOMIC DNA]</scope>
    <source>
        <strain evidence="4">cv. DUN x IM62</strain>
    </source>
</reference>
<dbReference type="InterPro" id="IPR046960">
    <property type="entry name" value="PPR_At4g14850-like_plant"/>
</dbReference>
<feature type="repeat" description="PPR" evidence="2">
    <location>
        <begin position="354"/>
        <end position="388"/>
    </location>
</feature>
<evidence type="ECO:0008006" key="5">
    <source>
        <dbReference type="Google" id="ProtNLM"/>
    </source>
</evidence>
<dbReference type="PANTHER" id="PTHR47926:SF363">
    <property type="entry name" value="PENTATRICOPEPTIDE REPEAT-CONTAINING PROTEIN"/>
    <property type="match status" value="1"/>
</dbReference>
<evidence type="ECO:0000313" key="4">
    <source>
        <dbReference type="Proteomes" id="UP000030748"/>
    </source>
</evidence>
<dbReference type="PROSITE" id="PS51375">
    <property type="entry name" value="PPR"/>
    <property type="match status" value="4"/>
</dbReference>
<keyword evidence="4" id="KW-1185">Reference proteome</keyword>
<accession>A0A022QMJ3</accession>
<protein>
    <recommendedName>
        <fullName evidence="5">Pentacotripeptide-repeat region of PRORP domain-containing protein</fullName>
    </recommendedName>
</protein>
<dbReference type="InterPro" id="IPR046848">
    <property type="entry name" value="E_motif"/>
</dbReference>
<gene>
    <name evidence="3" type="ORF">MIMGU_mgv1a026731mg</name>
</gene>
<feature type="repeat" description="PPR" evidence="2">
    <location>
        <begin position="134"/>
        <end position="168"/>
    </location>
</feature>
<dbReference type="Proteomes" id="UP000030748">
    <property type="component" value="Unassembled WGS sequence"/>
</dbReference>
<dbReference type="PANTHER" id="PTHR47926">
    <property type="entry name" value="PENTATRICOPEPTIDE REPEAT-CONTAINING PROTEIN"/>
    <property type="match status" value="1"/>
</dbReference>
<feature type="repeat" description="PPR" evidence="2">
    <location>
        <begin position="451"/>
        <end position="485"/>
    </location>
</feature>
<dbReference type="Pfam" id="PF13041">
    <property type="entry name" value="PPR_2"/>
    <property type="match status" value="3"/>
</dbReference>
<dbReference type="GO" id="GO:0003723">
    <property type="term" value="F:RNA binding"/>
    <property type="evidence" value="ECO:0000318"/>
    <property type="project" value="GO_Central"/>
</dbReference>
<evidence type="ECO:0000256" key="2">
    <source>
        <dbReference type="PROSITE-ProRule" id="PRU00708"/>
    </source>
</evidence>
<feature type="repeat" description="PPR" evidence="2">
    <location>
        <begin position="266"/>
        <end position="300"/>
    </location>
</feature>
<keyword evidence="1" id="KW-0677">Repeat</keyword>
<evidence type="ECO:0000313" key="3">
    <source>
        <dbReference type="EMBL" id="EYU28824.1"/>
    </source>
</evidence>
<dbReference type="AlphaFoldDB" id="A0A022QMJ3"/>
<dbReference type="Pfam" id="PF01535">
    <property type="entry name" value="PPR"/>
    <property type="match status" value="3"/>
</dbReference>
<dbReference type="FunFam" id="1.25.40.10:FF:000344">
    <property type="entry name" value="Pentatricopeptide repeat-containing protein"/>
    <property type="match status" value="1"/>
</dbReference>
<proteinExistence type="predicted"/>
<organism evidence="3 4">
    <name type="scientific">Erythranthe guttata</name>
    <name type="common">Yellow monkey flower</name>
    <name type="synonym">Mimulus guttatus</name>
    <dbReference type="NCBI Taxonomy" id="4155"/>
    <lineage>
        <taxon>Eukaryota</taxon>
        <taxon>Viridiplantae</taxon>
        <taxon>Streptophyta</taxon>
        <taxon>Embryophyta</taxon>
        <taxon>Tracheophyta</taxon>
        <taxon>Spermatophyta</taxon>
        <taxon>Magnoliopsida</taxon>
        <taxon>eudicotyledons</taxon>
        <taxon>Gunneridae</taxon>
        <taxon>Pentapetalae</taxon>
        <taxon>asterids</taxon>
        <taxon>lamiids</taxon>
        <taxon>Lamiales</taxon>
        <taxon>Phrymaceae</taxon>
        <taxon>Erythranthe</taxon>
    </lineage>
</organism>
<dbReference type="FunFam" id="1.25.40.10:FF:000090">
    <property type="entry name" value="Pentatricopeptide repeat-containing protein, chloroplastic"/>
    <property type="match status" value="1"/>
</dbReference>